<proteinExistence type="predicted"/>
<protein>
    <submittedName>
        <fullName evidence="1">Uncharacterized protein</fullName>
    </submittedName>
</protein>
<organism evidence="1">
    <name type="scientific">uncultured Desulfobacterium sp</name>
    <dbReference type="NCBI Taxonomy" id="201089"/>
    <lineage>
        <taxon>Bacteria</taxon>
        <taxon>Pseudomonadati</taxon>
        <taxon>Thermodesulfobacteriota</taxon>
        <taxon>Desulfobacteria</taxon>
        <taxon>Desulfobacterales</taxon>
        <taxon>Desulfobacteriaceae</taxon>
        <taxon>Desulfobacterium</taxon>
        <taxon>environmental samples</taxon>
    </lineage>
</organism>
<gene>
    <name evidence="1" type="ORF">N47_G34440</name>
</gene>
<sequence>MKTRPEMIENAAMHYAPVNELGVVFLFAEIAPKLRIRIEAIRASFPDCIAYQKSSDGKEVEIKIEFEYKSRNFLTHKHNERECDWIVCWEHDWPDYPRTLKILELRTFYGKGQKFWIQPVIKEQYEFLDSKKKTLKWALSKRSNEGDVLLMYRASPYKGITDIFIRAGDIDRGQALWRDGDCYAAEISKLCKVDSPIFFEDFKNHRILKTAKFMRVNMQGNHDVTEYWPFIYQMLLSRNPELMDRLEKYKPENI</sequence>
<dbReference type="AlphaFoldDB" id="E1YC26"/>
<name>E1YC26_9BACT</name>
<dbReference type="EMBL" id="FR695868">
    <property type="protein sequence ID" value="CBX28120.1"/>
    <property type="molecule type" value="Genomic_DNA"/>
</dbReference>
<evidence type="ECO:0000313" key="1">
    <source>
        <dbReference type="EMBL" id="CBX28120.1"/>
    </source>
</evidence>
<reference evidence="1" key="1">
    <citation type="journal article" date="2011" name="Environ. Microbiol.">
        <title>Genomic insights into the metabolic potential of the polycyclic aromatic hydrocarbon degrading sulfate-reducing Deltaproteobacterium N47.</title>
        <authorList>
            <person name="Bergmann F."/>
            <person name="Selesi D."/>
            <person name="Weinmaier T."/>
            <person name="Tischler P."/>
            <person name="Rattei T."/>
            <person name="Meckenstock R.U."/>
        </authorList>
    </citation>
    <scope>NUCLEOTIDE SEQUENCE</scope>
</reference>
<accession>E1YC26</accession>